<keyword evidence="2" id="KW-1185">Reference proteome</keyword>
<evidence type="ECO:0000313" key="2">
    <source>
        <dbReference type="Proteomes" id="UP000824120"/>
    </source>
</evidence>
<protein>
    <submittedName>
        <fullName evidence="1">Uncharacterized protein</fullName>
    </submittedName>
</protein>
<dbReference type="AlphaFoldDB" id="A0A9J5W219"/>
<name>A0A9J5W219_SOLCO</name>
<proteinExistence type="predicted"/>
<gene>
    <name evidence="1" type="ORF">H5410_059150</name>
</gene>
<organism evidence="1 2">
    <name type="scientific">Solanum commersonii</name>
    <name type="common">Commerson's wild potato</name>
    <name type="synonym">Commerson's nightshade</name>
    <dbReference type="NCBI Taxonomy" id="4109"/>
    <lineage>
        <taxon>Eukaryota</taxon>
        <taxon>Viridiplantae</taxon>
        <taxon>Streptophyta</taxon>
        <taxon>Embryophyta</taxon>
        <taxon>Tracheophyta</taxon>
        <taxon>Spermatophyta</taxon>
        <taxon>Magnoliopsida</taxon>
        <taxon>eudicotyledons</taxon>
        <taxon>Gunneridae</taxon>
        <taxon>Pentapetalae</taxon>
        <taxon>asterids</taxon>
        <taxon>lamiids</taxon>
        <taxon>Solanales</taxon>
        <taxon>Solanaceae</taxon>
        <taxon>Solanoideae</taxon>
        <taxon>Solaneae</taxon>
        <taxon>Solanum</taxon>
    </lineage>
</organism>
<dbReference type="EMBL" id="JACXVP010000012">
    <property type="protein sequence ID" value="KAG5569384.1"/>
    <property type="molecule type" value="Genomic_DNA"/>
</dbReference>
<sequence>MFHEQRPNYTVHLHSKLLPHVIYKHSLYCKNSTKHQSNFYLTGDFSHHSAISSGSRDHFKEAQLYLFKQECSMKKGLQLGQASVNQCAKYTGDQALMQSFKSKDVILQMMALSSSGLTLSFLLISSPSTTKFGGKKGGALADYKPAFRSSGGRPEFDRGYGGFG</sequence>
<accession>A0A9J5W219</accession>
<reference evidence="1 2" key="1">
    <citation type="submission" date="2020-09" db="EMBL/GenBank/DDBJ databases">
        <title>De no assembly of potato wild relative species, Solanum commersonii.</title>
        <authorList>
            <person name="Cho K."/>
        </authorList>
    </citation>
    <scope>NUCLEOTIDE SEQUENCE [LARGE SCALE GENOMIC DNA]</scope>
    <source>
        <strain evidence="1">LZ3.2</strain>
        <tissue evidence="1">Leaf</tissue>
    </source>
</reference>
<comment type="caution">
    <text evidence="1">The sequence shown here is derived from an EMBL/GenBank/DDBJ whole genome shotgun (WGS) entry which is preliminary data.</text>
</comment>
<evidence type="ECO:0000313" key="1">
    <source>
        <dbReference type="EMBL" id="KAG5569384.1"/>
    </source>
</evidence>
<dbReference type="Proteomes" id="UP000824120">
    <property type="component" value="Chromosome 12"/>
</dbReference>